<evidence type="ECO:0000256" key="2">
    <source>
        <dbReference type="SAM" id="MobiDB-lite"/>
    </source>
</evidence>
<proteinExistence type="predicted"/>
<dbReference type="GO" id="GO:0008270">
    <property type="term" value="F:zinc ion binding"/>
    <property type="evidence" value="ECO:0007669"/>
    <property type="project" value="UniProtKB-KW"/>
</dbReference>
<keyword evidence="1" id="KW-0862">Zinc</keyword>
<feature type="region of interest" description="Disordered" evidence="2">
    <location>
        <begin position="952"/>
        <end position="979"/>
    </location>
</feature>
<feature type="compositionally biased region" description="Basic and acidic residues" evidence="2">
    <location>
        <begin position="1081"/>
        <end position="1092"/>
    </location>
</feature>
<feature type="compositionally biased region" description="Polar residues" evidence="2">
    <location>
        <begin position="603"/>
        <end position="619"/>
    </location>
</feature>
<evidence type="ECO:0000256" key="1">
    <source>
        <dbReference type="PROSITE-ProRule" id="PRU00047"/>
    </source>
</evidence>
<feature type="compositionally biased region" description="Basic and acidic residues" evidence="2">
    <location>
        <begin position="7"/>
        <end position="58"/>
    </location>
</feature>
<sequence length="1368" mass="157082">MEGQGDPPDKSGDRGGKEMPKMETNEKKNKKHEDKSRHVSFKDREASSRYEPEPEPKESSSNGWEDDTGERLSFPEMFDMFTTRINATESDAEPPHGDQEQDTDEEWMQQMFTWVFEQNRKEDLPVDKQHLPILQEEEIEGLMRLYWAEVDEGGVTCQQWKNRLRDLTKAVYRSRKSLLDCIELRENEIKVRLATTNNPWTRNPVVQTEQEQDDESMEGTNPEVRFRKDVYAYTEINEMREVFTEPHDFPTELRLPTKMEKKITKGLLEGNILAQGLPQFLKRTCDNDMLRAIQNTIYAQVEGELYFHFSTDFPMYPDFQTRERLIHAILMGAKRLGFDTEKLTQMLGETKQVCYNPQQHTVHMFFWTREAGTGWAKVFGFIPFRNRRFVLRNARPEEDHPSDTPEQRSKRMWQRQVGVDGMTNEKRHDRYRVKFLNVSRFMDEAALDAYIRSKFSGSYATFQEPKYGRQTFQTGAWEIFFKTPGCPAFLEKIRFIDWMGNKILVHHAGTNPAPPCYNCGNSGHTVVQCKSKQDAWKRGNGCITVTTEEVMSLDRHKSTITSIQELEQMWEAQAELKIQEQKVDSSKKTYLGQKAPERKKEGQPSQPDSAKQTEEWQTPSRKKSFRPGRSIQEAIREERDGLQETIPSDLIDVCSATSDEEDTEDNTEPTGIVELKRPEVLSKQTRLIEEAVNKSKVNPQTDQQDLMELEELEFKETLTGYDVLRYCGLNPVSTPATGNCQFYGIAMALLNCKFETAAKTAIENITAKVKKGLVMAAQHGFEVEFPHETRKALLSSNMERAGELTINESKERLQEYLQDIGSSSSKSNAFLSRSYWGSELTLLMIAKLLTKPIYLVVGREGLNKASYQIFRPMQKTTKTHELDSAGEFNFRPEEAEKWITELKKDRKEAAETGHFPVVLHFGGVHYTWLRFGASPTETELNNFFLPGNDPEDKGEFTNSERNEMVEPTDKATEEVKRENNASEKLEDIVAAIQESCLTKQERKVLVDTMTQGGERKRELLAVPTRGPHGLAPGLQKILIGMDWGAQSQVQLLTWVTSEDTATLKNWQHRLREDESLSLSPPDDKDVEMDARDPTWSADQDSDEISSNESMKEEKKEPPDGIGKRFITEGKQGDKMKREEWNAFESRWNNFSKTGFPRLPGDEATWVRAVTAHPTVLMEWMQQVDSPEFILRTLKARTILDWTRQSRIDCLLMGLNDLKSVVEDQRANGGKVDTGALDSMLAWITFFRDKRDTMEDDGFTHSTELWGVLKKLKPHRVKLLQLCRKGKADILSRKLLAAFAYAPELGRTIGESDPVQFATASVLDCLVQAFQRHPSLKKAFYGSNSDGDWTALESLLSLWHDDGVETRRA</sequence>
<dbReference type="GO" id="GO:0003676">
    <property type="term" value="F:nucleic acid binding"/>
    <property type="evidence" value="ECO:0007669"/>
    <property type="project" value="InterPro"/>
</dbReference>
<reference evidence="4" key="1">
    <citation type="submission" date="2023-08" db="EMBL/GenBank/DDBJ databases">
        <title>Reference Genome Resource for the Citrus Pathogen Phytophthora citrophthora.</title>
        <authorList>
            <person name="Moller H."/>
            <person name="Coetzee B."/>
            <person name="Rose L.J."/>
            <person name="Van Niekerk J.M."/>
        </authorList>
    </citation>
    <scope>NUCLEOTIDE SEQUENCE</scope>
    <source>
        <strain evidence="4">STE-U-9442</strain>
    </source>
</reference>
<evidence type="ECO:0000259" key="3">
    <source>
        <dbReference type="PROSITE" id="PS50158"/>
    </source>
</evidence>
<gene>
    <name evidence="4" type="ORF">P3T76_005374</name>
</gene>
<feature type="region of interest" description="Disordered" evidence="2">
    <location>
        <begin position="1074"/>
        <end position="1126"/>
    </location>
</feature>
<feature type="region of interest" description="Disordered" evidence="2">
    <location>
        <begin position="581"/>
        <end position="630"/>
    </location>
</feature>
<evidence type="ECO:0000313" key="5">
    <source>
        <dbReference type="Proteomes" id="UP001259832"/>
    </source>
</evidence>
<dbReference type="EMBL" id="JASMQC010000007">
    <property type="protein sequence ID" value="KAK1943978.1"/>
    <property type="molecule type" value="Genomic_DNA"/>
</dbReference>
<comment type="caution">
    <text evidence="4">The sequence shown here is derived from an EMBL/GenBank/DDBJ whole genome shotgun (WGS) entry which is preliminary data.</text>
</comment>
<keyword evidence="1" id="KW-0479">Metal-binding</keyword>
<keyword evidence="1" id="KW-0863">Zinc-finger</keyword>
<feature type="compositionally biased region" description="Basic and acidic residues" evidence="2">
    <location>
        <begin position="395"/>
        <end position="409"/>
    </location>
</feature>
<feature type="region of interest" description="Disordered" evidence="2">
    <location>
        <begin position="395"/>
        <end position="415"/>
    </location>
</feature>
<feature type="compositionally biased region" description="Basic and acidic residues" evidence="2">
    <location>
        <begin position="1109"/>
        <end position="1126"/>
    </location>
</feature>
<organism evidence="4 5">
    <name type="scientific">Phytophthora citrophthora</name>
    <dbReference type="NCBI Taxonomy" id="4793"/>
    <lineage>
        <taxon>Eukaryota</taxon>
        <taxon>Sar</taxon>
        <taxon>Stramenopiles</taxon>
        <taxon>Oomycota</taxon>
        <taxon>Peronosporomycetes</taxon>
        <taxon>Peronosporales</taxon>
        <taxon>Peronosporaceae</taxon>
        <taxon>Phytophthora</taxon>
    </lineage>
</organism>
<accession>A0AAD9GTK6</accession>
<feature type="region of interest" description="Disordered" evidence="2">
    <location>
        <begin position="1"/>
        <end position="70"/>
    </location>
</feature>
<feature type="domain" description="CCHC-type" evidence="3">
    <location>
        <begin position="516"/>
        <end position="531"/>
    </location>
</feature>
<keyword evidence="5" id="KW-1185">Reference proteome</keyword>
<protein>
    <recommendedName>
        <fullName evidence="3">CCHC-type domain-containing protein</fullName>
    </recommendedName>
</protein>
<name>A0AAD9GTK6_9STRA</name>
<dbReference type="Proteomes" id="UP001259832">
    <property type="component" value="Unassembled WGS sequence"/>
</dbReference>
<dbReference type="PROSITE" id="PS50158">
    <property type="entry name" value="ZF_CCHC"/>
    <property type="match status" value="1"/>
</dbReference>
<evidence type="ECO:0000313" key="4">
    <source>
        <dbReference type="EMBL" id="KAK1943978.1"/>
    </source>
</evidence>
<dbReference type="InterPro" id="IPR001878">
    <property type="entry name" value="Znf_CCHC"/>
</dbReference>